<dbReference type="EMBL" id="MU070638">
    <property type="protein sequence ID" value="KAF5826965.1"/>
    <property type="molecule type" value="Genomic_DNA"/>
</dbReference>
<evidence type="ECO:0000313" key="3">
    <source>
        <dbReference type="Proteomes" id="UP000815325"/>
    </source>
</evidence>
<dbReference type="Proteomes" id="UP000815325">
    <property type="component" value="Unassembled WGS sequence"/>
</dbReference>
<protein>
    <submittedName>
        <fullName evidence="2">Uncharacterized protein</fullName>
    </submittedName>
</protein>
<name>A0ABQ7FX74_DUNSA</name>
<sequence length="113" mass="13020">MMVNIPVDLIISCAVKTFLLHFAKPILPILLVLTMQPSHYTLKSLLLHLILINAYLIPPHTPISLRVCLRNVYYAGALTKHLSLFTFLLTIKRRATPFHFISRMKMLMPLINR</sequence>
<evidence type="ECO:0000313" key="2">
    <source>
        <dbReference type="EMBL" id="KAF5826965.1"/>
    </source>
</evidence>
<proteinExistence type="predicted"/>
<gene>
    <name evidence="2" type="ORF">DUNSADRAFT_1657</name>
</gene>
<reference evidence="2" key="1">
    <citation type="submission" date="2017-08" db="EMBL/GenBank/DDBJ databases">
        <authorList>
            <person name="Polle J.E."/>
            <person name="Barry K."/>
            <person name="Cushman J."/>
            <person name="Schmutz J."/>
            <person name="Tran D."/>
            <person name="Hathwaick L.T."/>
            <person name="Yim W.C."/>
            <person name="Jenkins J."/>
            <person name="Mckie-Krisberg Z.M."/>
            <person name="Prochnik S."/>
            <person name="Lindquist E."/>
            <person name="Dockter R.B."/>
            <person name="Adam C."/>
            <person name="Molina H."/>
            <person name="Bunkerborg J."/>
            <person name="Jin E."/>
            <person name="Buchheim M."/>
            <person name="Magnuson J."/>
        </authorList>
    </citation>
    <scope>NUCLEOTIDE SEQUENCE</scope>
    <source>
        <strain evidence="2">CCAP 19/18</strain>
    </source>
</reference>
<keyword evidence="1" id="KW-0812">Transmembrane</keyword>
<keyword evidence="3" id="KW-1185">Reference proteome</keyword>
<comment type="caution">
    <text evidence="2">The sequence shown here is derived from an EMBL/GenBank/DDBJ whole genome shotgun (WGS) entry which is preliminary data.</text>
</comment>
<feature type="transmembrane region" description="Helical" evidence="1">
    <location>
        <begin position="40"/>
        <end position="57"/>
    </location>
</feature>
<keyword evidence="1" id="KW-1133">Transmembrane helix</keyword>
<evidence type="ECO:0000256" key="1">
    <source>
        <dbReference type="SAM" id="Phobius"/>
    </source>
</evidence>
<keyword evidence="1" id="KW-0472">Membrane</keyword>
<organism evidence="2 3">
    <name type="scientific">Dunaliella salina</name>
    <name type="common">Green alga</name>
    <name type="synonym">Protococcus salinus</name>
    <dbReference type="NCBI Taxonomy" id="3046"/>
    <lineage>
        <taxon>Eukaryota</taxon>
        <taxon>Viridiplantae</taxon>
        <taxon>Chlorophyta</taxon>
        <taxon>core chlorophytes</taxon>
        <taxon>Chlorophyceae</taxon>
        <taxon>CS clade</taxon>
        <taxon>Chlamydomonadales</taxon>
        <taxon>Dunaliellaceae</taxon>
        <taxon>Dunaliella</taxon>
    </lineage>
</organism>
<feature type="transmembrane region" description="Helical" evidence="1">
    <location>
        <begin position="6"/>
        <end position="33"/>
    </location>
</feature>
<accession>A0ABQ7FX74</accession>